<proteinExistence type="predicted"/>
<dbReference type="AlphaFoldDB" id="A0A8J3P638"/>
<evidence type="ECO:0000313" key="2">
    <source>
        <dbReference type="Proteomes" id="UP000630887"/>
    </source>
</evidence>
<accession>A0A8J3P638</accession>
<name>A0A8J3P638_9ACTN</name>
<protein>
    <submittedName>
        <fullName evidence="1">Uncharacterized protein</fullName>
    </submittedName>
</protein>
<keyword evidence="2" id="KW-1185">Reference proteome</keyword>
<dbReference type="Proteomes" id="UP000630887">
    <property type="component" value="Unassembled WGS sequence"/>
</dbReference>
<evidence type="ECO:0000313" key="1">
    <source>
        <dbReference type="EMBL" id="GIG05057.1"/>
    </source>
</evidence>
<comment type="caution">
    <text evidence="1">The sequence shown here is derived from an EMBL/GenBank/DDBJ whole genome shotgun (WGS) entry which is preliminary data.</text>
</comment>
<sequence length="142" mass="15184">MNFEPDADPDARRGEDVAAVIHLFARLASFDDTPDRVRPPDSADDALAGGEQYRRGVEHGRRTEEELIARIVAMAAGRHRSPVRIPDDAAGPADAGYRQGMIAGRRHVHEAVLVSHRMIHGLACPACAGSGPDGHAAGCRYG</sequence>
<organism evidence="1 2">
    <name type="scientific">Catellatospora coxensis</name>
    <dbReference type="NCBI Taxonomy" id="310354"/>
    <lineage>
        <taxon>Bacteria</taxon>
        <taxon>Bacillati</taxon>
        <taxon>Actinomycetota</taxon>
        <taxon>Actinomycetes</taxon>
        <taxon>Micromonosporales</taxon>
        <taxon>Micromonosporaceae</taxon>
        <taxon>Catellatospora</taxon>
    </lineage>
</organism>
<reference evidence="1 2" key="1">
    <citation type="submission" date="2021-01" db="EMBL/GenBank/DDBJ databases">
        <title>Whole genome shotgun sequence of Catellatospora coxensis NBRC 107359.</title>
        <authorList>
            <person name="Komaki H."/>
            <person name="Tamura T."/>
        </authorList>
    </citation>
    <scope>NUCLEOTIDE SEQUENCE [LARGE SCALE GENOMIC DNA]</scope>
    <source>
        <strain evidence="1 2">NBRC 107359</strain>
    </source>
</reference>
<gene>
    <name evidence="1" type="ORF">Cco03nite_17570</name>
</gene>
<dbReference type="RefSeq" id="WP_203690880.1">
    <property type="nucleotide sequence ID" value="NZ_BAAALC010000016.1"/>
</dbReference>
<dbReference type="EMBL" id="BONI01000011">
    <property type="protein sequence ID" value="GIG05057.1"/>
    <property type="molecule type" value="Genomic_DNA"/>
</dbReference>